<evidence type="ECO:0000256" key="4">
    <source>
        <dbReference type="ARBA" id="ARBA00022917"/>
    </source>
</evidence>
<dbReference type="PANTHER" id="PTHR42780:SF1">
    <property type="entry name" value="ISOLEUCINE--TRNA LIGASE, CYTOPLASMIC"/>
    <property type="match status" value="1"/>
</dbReference>
<dbReference type="InterPro" id="IPR002300">
    <property type="entry name" value="aa-tRNA-synth_Ia"/>
</dbReference>
<dbReference type="GO" id="GO:0004822">
    <property type="term" value="F:isoleucine-tRNA ligase activity"/>
    <property type="evidence" value="ECO:0007669"/>
    <property type="project" value="InterPro"/>
</dbReference>
<gene>
    <name evidence="7" type="ORF">B2A_11463</name>
</gene>
<evidence type="ECO:0000259" key="6">
    <source>
        <dbReference type="Pfam" id="PF00133"/>
    </source>
</evidence>
<evidence type="ECO:0000256" key="5">
    <source>
        <dbReference type="ARBA" id="ARBA00023146"/>
    </source>
</evidence>
<dbReference type="InterPro" id="IPR014729">
    <property type="entry name" value="Rossmann-like_a/b/a_fold"/>
</dbReference>
<dbReference type="GO" id="GO:0006428">
    <property type="term" value="P:isoleucyl-tRNA aminoacylation"/>
    <property type="evidence" value="ECO:0007669"/>
    <property type="project" value="TreeGrafter"/>
</dbReference>
<comment type="caution">
    <text evidence="7">The sequence shown here is derived from an EMBL/GenBank/DDBJ whole genome shotgun (WGS) entry which is preliminary data.</text>
</comment>
<dbReference type="EMBL" id="AUZZ01008276">
    <property type="protein sequence ID" value="EQD38411.1"/>
    <property type="molecule type" value="Genomic_DNA"/>
</dbReference>
<proteinExistence type="predicted"/>
<evidence type="ECO:0000256" key="2">
    <source>
        <dbReference type="ARBA" id="ARBA00022741"/>
    </source>
</evidence>
<sequence length="153" mass="18305">PYVTGDLHPGHIWTKGMKDAIVRYKRYRGFNVIDRPGYDLHGLPIENKIEKDMGIKSKKEIEEKIGIERFVQECRKYVDMYMGRMDADYDRFGISLDFKNPYLPYKREYIEAAWQMLKLMDQRRFLYKGKRTLVYCPHCETPLSQGNMEVEYS</sequence>
<evidence type="ECO:0000256" key="1">
    <source>
        <dbReference type="ARBA" id="ARBA00022598"/>
    </source>
</evidence>
<keyword evidence="3" id="KW-0067">ATP-binding</keyword>
<feature type="non-terminal residue" evidence="7">
    <location>
        <position position="1"/>
    </location>
</feature>
<evidence type="ECO:0000313" key="7">
    <source>
        <dbReference type="EMBL" id="EQD38411.1"/>
    </source>
</evidence>
<dbReference type="GO" id="GO:0005524">
    <property type="term" value="F:ATP binding"/>
    <property type="evidence" value="ECO:0007669"/>
    <property type="project" value="UniProtKB-KW"/>
</dbReference>
<dbReference type="Gene3D" id="3.40.50.620">
    <property type="entry name" value="HUPs"/>
    <property type="match status" value="1"/>
</dbReference>
<keyword evidence="2" id="KW-0547">Nucleotide-binding</keyword>
<dbReference type="InterPro" id="IPR023586">
    <property type="entry name" value="Ile-tRNA-ligase_type2"/>
</dbReference>
<dbReference type="PANTHER" id="PTHR42780">
    <property type="entry name" value="SOLEUCYL-TRNA SYNTHETASE"/>
    <property type="match status" value="1"/>
</dbReference>
<organism evidence="7">
    <name type="scientific">mine drainage metagenome</name>
    <dbReference type="NCBI Taxonomy" id="410659"/>
    <lineage>
        <taxon>unclassified sequences</taxon>
        <taxon>metagenomes</taxon>
        <taxon>ecological metagenomes</taxon>
    </lineage>
</organism>
<feature type="domain" description="Aminoacyl-tRNA synthetase class Ia" evidence="6">
    <location>
        <begin position="1"/>
        <end position="152"/>
    </location>
</feature>
<keyword evidence="5 7" id="KW-0030">Aminoacyl-tRNA synthetase</keyword>
<evidence type="ECO:0000256" key="3">
    <source>
        <dbReference type="ARBA" id="ARBA00022840"/>
    </source>
</evidence>
<dbReference type="AlphaFoldDB" id="T0YS81"/>
<reference evidence="7" key="2">
    <citation type="journal article" date="2014" name="ISME J.">
        <title>Microbial stratification in low pH oxic and suboxic macroscopic growths along an acid mine drainage.</title>
        <authorList>
            <person name="Mendez-Garcia C."/>
            <person name="Mesa V."/>
            <person name="Sprenger R.R."/>
            <person name="Richter M."/>
            <person name="Diez M.S."/>
            <person name="Solano J."/>
            <person name="Bargiela R."/>
            <person name="Golyshina O.V."/>
            <person name="Manteca A."/>
            <person name="Ramos J.L."/>
            <person name="Gallego J.R."/>
            <person name="Llorente I."/>
            <person name="Martins Dos Santos V.A."/>
            <person name="Jensen O.N."/>
            <person name="Pelaez A.I."/>
            <person name="Sanchez J."/>
            <person name="Ferrer M."/>
        </authorList>
    </citation>
    <scope>NUCLEOTIDE SEQUENCE</scope>
</reference>
<keyword evidence="1 7" id="KW-0436">Ligase</keyword>
<dbReference type="SUPFAM" id="SSF52374">
    <property type="entry name" value="Nucleotidylyl transferase"/>
    <property type="match status" value="1"/>
</dbReference>
<feature type="non-terminal residue" evidence="7">
    <location>
        <position position="153"/>
    </location>
</feature>
<accession>T0YS81</accession>
<dbReference type="EC" id="6.1.1.-" evidence="7"/>
<dbReference type="Pfam" id="PF00133">
    <property type="entry name" value="tRNA-synt_1"/>
    <property type="match status" value="1"/>
</dbReference>
<reference evidence="7" key="1">
    <citation type="submission" date="2013-08" db="EMBL/GenBank/DDBJ databases">
        <authorList>
            <person name="Mendez C."/>
            <person name="Richter M."/>
            <person name="Ferrer M."/>
            <person name="Sanchez J."/>
        </authorList>
    </citation>
    <scope>NUCLEOTIDE SEQUENCE</scope>
</reference>
<name>T0YS81_9ZZZZ</name>
<protein>
    <submittedName>
        <fullName evidence="7">Aminoacyl-tRNA synthetase, class Ia domain protein</fullName>
        <ecNumber evidence="7">6.1.1.-</ecNumber>
    </submittedName>
</protein>
<keyword evidence="4" id="KW-0648">Protein biosynthesis</keyword>